<reference evidence="2" key="1">
    <citation type="journal article" date="2002" name="Science">
        <title>The draft genome of Ciona intestinalis: insights into chordate and vertebrate origins.</title>
        <authorList>
            <person name="Dehal P."/>
            <person name="Satou Y."/>
            <person name="Campbell R.K."/>
            <person name="Chapman J."/>
            <person name="Degnan B."/>
            <person name="De Tomaso A."/>
            <person name="Davidson B."/>
            <person name="Di Gregorio A."/>
            <person name="Gelpke M."/>
            <person name="Goodstein D.M."/>
            <person name="Harafuji N."/>
            <person name="Hastings K.E."/>
            <person name="Ho I."/>
            <person name="Hotta K."/>
            <person name="Huang W."/>
            <person name="Kawashima T."/>
            <person name="Lemaire P."/>
            <person name="Martinez D."/>
            <person name="Meinertzhagen I.A."/>
            <person name="Necula S."/>
            <person name="Nonaka M."/>
            <person name="Putnam N."/>
            <person name="Rash S."/>
            <person name="Saiga H."/>
            <person name="Satake M."/>
            <person name="Terry A."/>
            <person name="Yamada L."/>
            <person name="Wang H.G."/>
            <person name="Awazu S."/>
            <person name="Azumi K."/>
            <person name="Boore J."/>
            <person name="Branno M."/>
            <person name="Chin-Bow S."/>
            <person name="DeSantis R."/>
            <person name="Doyle S."/>
            <person name="Francino P."/>
            <person name="Keys D.N."/>
            <person name="Haga S."/>
            <person name="Hayashi H."/>
            <person name="Hino K."/>
            <person name="Imai K.S."/>
            <person name="Inaba K."/>
            <person name="Kano S."/>
            <person name="Kobayashi K."/>
            <person name="Kobayashi M."/>
            <person name="Lee B.I."/>
            <person name="Makabe K.W."/>
            <person name="Manohar C."/>
            <person name="Matassi G."/>
            <person name="Medina M."/>
            <person name="Mochizuki Y."/>
            <person name="Mount S."/>
            <person name="Morishita T."/>
            <person name="Miura S."/>
            <person name="Nakayama A."/>
            <person name="Nishizaka S."/>
            <person name="Nomoto H."/>
            <person name="Ohta F."/>
            <person name="Oishi K."/>
            <person name="Rigoutsos I."/>
            <person name="Sano M."/>
            <person name="Sasaki A."/>
            <person name="Sasakura Y."/>
            <person name="Shoguchi E."/>
            <person name="Shin-i T."/>
            <person name="Spagnuolo A."/>
            <person name="Stainier D."/>
            <person name="Suzuki M.M."/>
            <person name="Tassy O."/>
            <person name="Takatori N."/>
            <person name="Tokuoka M."/>
            <person name="Yagi K."/>
            <person name="Yoshizaki F."/>
            <person name="Wada S."/>
            <person name="Zhang C."/>
            <person name="Hyatt P.D."/>
            <person name="Larimer F."/>
            <person name="Detter C."/>
            <person name="Doggett N."/>
            <person name="Glavina T."/>
            <person name="Hawkins T."/>
            <person name="Richardson P."/>
            <person name="Lucas S."/>
            <person name="Kohara Y."/>
            <person name="Levine M."/>
            <person name="Satoh N."/>
            <person name="Rokhsar D.S."/>
        </authorList>
    </citation>
    <scope>NUCLEOTIDE SEQUENCE [LARGE SCALE GENOMIC DNA]</scope>
</reference>
<dbReference type="HOGENOM" id="CLU_3279191_0_0_1"/>
<reference evidence="1" key="2">
    <citation type="journal article" date="2008" name="Genome Biol.">
        <title>Improved genome assembly and evidence-based global gene model set for the chordate Ciona intestinalis: new insight into intron and operon populations.</title>
        <authorList>
            <person name="Satou Y."/>
            <person name="Mineta K."/>
            <person name="Ogasawara M."/>
            <person name="Sasakura Y."/>
            <person name="Shoguchi E."/>
            <person name="Ueno K."/>
            <person name="Yamada L."/>
            <person name="Matsumoto J."/>
            <person name="Wasserscheid J."/>
            <person name="Dewar K."/>
            <person name="Wiley G.B."/>
            <person name="Macmil S.L."/>
            <person name="Roe B.A."/>
            <person name="Zeller R.W."/>
            <person name="Hastings K.E."/>
            <person name="Lemaire P."/>
            <person name="Lindquist E."/>
            <person name="Endo T."/>
            <person name="Hotta K."/>
            <person name="Inaba K."/>
        </authorList>
    </citation>
    <scope>NUCLEOTIDE SEQUENCE [LARGE SCALE GENOMIC DNA]</scope>
    <source>
        <strain evidence="1">wild type</strain>
    </source>
</reference>
<organism evidence="1 2">
    <name type="scientific">Ciona intestinalis</name>
    <name type="common">Transparent sea squirt</name>
    <name type="synonym">Ascidia intestinalis</name>
    <dbReference type="NCBI Taxonomy" id="7719"/>
    <lineage>
        <taxon>Eukaryota</taxon>
        <taxon>Metazoa</taxon>
        <taxon>Chordata</taxon>
        <taxon>Tunicata</taxon>
        <taxon>Ascidiacea</taxon>
        <taxon>Phlebobranchia</taxon>
        <taxon>Cionidae</taxon>
        <taxon>Ciona</taxon>
    </lineage>
</organism>
<protein>
    <submittedName>
        <fullName evidence="1">Uncharacterized protein</fullName>
    </submittedName>
</protein>
<sequence length="41" mass="4754">MSVTVFLQCHSRFYPAVRCLNKLAEPKYIAFTTLINEVSYV</sequence>
<proteinExistence type="predicted"/>
<dbReference type="AlphaFoldDB" id="H2XPI3"/>
<evidence type="ECO:0000313" key="1">
    <source>
        <dbReference type="Ensembl" id="ENSCINP00000031567.1"/>
    </source>
</evidence>
<dbReference type="EMBL" id="EAAA01001073">
    <property type="status" value="NOT_ANNOTATED_CDS"/>
    <property type="molecule type" value="Genomic_DNA"/>
</dbReference>
<reference evidence="1" key="3">
    <citation type="submission" date="2025-08" db="UniProtKB">
        <authorList>
            <consortium name="Ensembl"/>
        </authorList>
    </citation>
    <scope>IDENTIFICATION</scope>
</reference>
<dbReference type="Ensembl" id="ENSCINT00000033657.1">
    <property type="protein sequence ID" value="ENSCINP00000031567.1"/>
    <property type="gene ID" value="ENSCING00000024811.1"/>
</dbReference>
<accession>H2XPI3</accession>
<reference evidence="1" key="4">
    <citation type="submission" date="2025-09" db="UniProtKB">
        <authorList>
            <consortium name="Ensembl"/>
        </authorList>
    </citation>
    <scope>IDENTIFICATION</scope>
</reference>
<evidence type="ECO:0000313" key="2">
    <source>
        <dbReference type="Proteomes" id="UP000008144"/>
    </source>
</evidence>
<dbReference type="Proteomes" id="UP000008144">
    <property type="component" value="Chromosome 13"/>
</dbReference>
<keyword evidence="2" id="KW-1185">Reference proteome</keyword>
<dbReference type="InParanoid" id="H2XPI3"/>
<name>H2XPI3_CIOIN</name>